<accession>A0A4R7K7Y9</accession>
<comment type="caution">
    <text evidence="2">The sequence shown here is derived from an EMBL/GenBank/DDBJ whole genome shotgun (WGS) entry which is preliminary data.</text>
</comment>
<dbReference type="Proteomes" id="UP000294749">
    <property type="component" value="Unassembled WGS sequence"/>
</dbReference>
<feature type="chain" id="PRO_5020904456" evidence="1">
    <location>
        <begin position="24"/>
        <end position="264"/>
    </location>
</feature>
<dbReference type="Pfam" id="PF13287">
    <property type="entry name" value="Fn3_assoc"/>
    <property type="match status" value="1"/>
</dbReference>
<name>A0A4R7K7Y9_9FLAO</name>
<proteinExistence type="predicted"/>
<reference evidence="2 3" key="1">
    <citation type="submission" date="2019-03" db="EMBL/GenBank/DDBJ databases">
        <title>Genomic Encyclopedia of Archaeal and Bacterial Type Strains, Phase II (KMG-II): from individual species to whole genera.</title>
        <authorList>
            <person name="Goeker M."/>
        </authorList>
    </citation>
    <scope>NUCLEOTIDE SEQUENCE [LARGE SCALE GENOMIC DNA]</scope>
    <source>
        <strain evidence="2 3">DSM 25233</strain>
    </source>
</reference>
<organism evidence="2 3">
    <name type="scientific">Maribacter spongiicola</name>
    <dbReference type="NCBI Taxonomy" id="1206753"/>
    <lineage>
        <taxon>Bacteria</taxon>
        <taxon>Pseudomonadati</taxon>
        <taxon>Bacteroidota</taxon>
        <taxon>Flavobacteriia</taxon>
        <taxon>Flavobacteriales</taxon>
        <taxon>Flavobacteriaceae</taxon>
        <taxon>Maribacter</taxon>
    </lineage>
</organism>
<feature type="signal peptide" evidence="1">
    <location>
        <begin position="1"/>
        <end position="23"/>
    </location>
</feature>
<evidence type="ECO:0000313" key="2">
    <source>
        <dbReference type="EMBL" id="TDT46752.1"/>
    </source>
</evidence>
<keyword evidence="1" id="KW-0732">Signal</keyword>
<dbReference type="EMBL" id="SOAY01000010">
    <property type="protein sequence ID" value="TDT46752.1"/>
    <property type="molecule type" value="Genomic_DNA"/>
</dbReference>
<evidence type="ECO:0000313" key="3">
    <source>
        <dbReference type="Proteomes" id="UP000294749"/>
    </source>
</evidence>
<dbReference type="AlphaFoldDB" id="A0A4R7K7Y9"/>
<dbReference type="InterPro" id="IPR026876">
    <property type="entry name" value="Fn3_assoc_repeat"/>
</dbReference>
<sequence length="264" mass="29199">MMKRIIFSLVVMLFCKVGISQNAATEMFQLASPKMNVSAVFFDSFTTLEITKDLPNSVIKYSLDGSEVNQDSKVYNEPLKIAESAVIRAIVYHPDYLESDEVQLEVVKTVKESAIKSLVLNPQPSEKYSGLGATGLMDLKKGSAQFGGDKQWLGYQTDSVLATLQLEKNSEVSKVVLSALTNQSNWIFAPGKIEVFYDGEIIGTETYSNSKIEASNSATFLTVPVVKGAYKTLDVVIYSLSEIPEWHQGKGTTPWLFIDEIIIQ</sequence>
<gene>
    <name evidence="2" type="ORF">CLV90_0811</name>
</gene>
<evidence type="ECO:0000256" key="1">
    <source>
        <dbReference type="SAM" id="SignalP"/>
    </source>
</evidence>
<protein>
    <submittedName>
        <fullName evidence="2">Fn3 domain-containing protein</fullName>
    </submittedName>
</protein>
<dbReference type="RefSeq" id="WP_133686201.1">
    <property type="nucleotide sequence ID" value="NZ_SOAY01000010.1"/>
</dbReference>
<keyword evidence="3" id="KW-1185">Reference proteome</keyword>
<dbReference type="OrthoDB" id="9806464at2"/>